<sequence length="171" mass="18991">MAMFMKPGEDIKDIDNGIKNKWSWAWIEDVGSNGKLFGNWCQKLRQPGACYCTVCARKLMYGTSGKKVLSRCELDPVHKATVRALQHTSSLPEATAMADIPPSMADRVTDLKIRLCSFIAELDLSFTIAHPLVILSASSVFNSSLSLYFPLYSTVNPENESATVEMQPLNR</sequence>
<comment type="caution">
    <text evidence="1">The sequence shown here is derived from an EMBL/GenBank/DDBJ whole genome shotgun (WGS) entry which is preliminary data.</text>
</comment>
<dbReference type="Proteomes" id="UP001558613">
    <property type="component" value="Unassembled WGS sequence"/>
</dbReference>
<gene>
    <name evidence="1" type="ORF">QQF64_018314</name>
</gene>
<evidence type="ECO:0000313" key="2">
    <source>
        <dbReference type="Proteomes" id="UP001558613"/>
    </source>
</evidence>
<name>A0ABR3LG68_9TELE</name>
<reference evidence="1 2" key="1">
    <citation type="submission" date="2023-09" db="EMBL/GenBank/DDBJ databases">
        <authorList>
            <person name="Wang M."/>
        </authorList>
    </citation>
    <scope>NUCLEOTIDE SEQUENCE [LARGE SCALE GENOMIC DNA]</scope>
    <source>
        <strain evidence="1">GT-2023</strain>
        <tissue evidence="1">Liver</tissue>
    </source>
</reference>
<keyword evidence="2" id="KW-1185">Reference proteome</keyword>
<protein>
    <submittedName>
        <fullName evidence="1">Uncharacterized protein</fullName>
    </submittedName>
</protein>
<accession>A0ABR3LG68</accession>
<proteinExistence type="predicted"/>
<dbReference type="EMBL" id="JAYMGO010000022">
    <property type="protein sequence ID" value="KAL1250518.1"/>
    <property type="molecule type" value="Genomic_DNA"/>
</dbReference>
<evidence type="ECO:0000313" key="1">
    <source>
        <dbReference type="EMBL" id="KAL1250518.1"/>
    </source>
</evidence>
<organism evidence="1 2">
    <name type="scientific">Cirrhinus molitorella</name>
    <name type="common">mud carp</name>
    <dbReference type="NCBI Taxonomy" id="172907"/>
    <lineage>
        <taxon>Eukaryota</taxon>
        <taxon>Metazoa</taxon>
        <taxon>Chordata</taxon>
        <taxon>Craniata</taxon>
        <taxon>Vertebrata</taxon>
        <taxon>Euteleostomi</taxon>
        <taxon>Actinopterygii</taxon>
        <taxon>Neopterygii</taxon>
        <taxon>Teleostei</taxon>
        <taxon>Ostariophysi</taxon>
        <taxon>Cypriniformes</taxon>
        <taxon>Cyprinidae</taxon>
        <taxon>Labeoninae</taxon>
        <taxon>Labeonini</taxon>
        <taxon>Cirrhinus</taxon>
    </lineage>
</organism>